<sequence>MAIDFDLIAGYEPPAGDEISFAFPYAPPLGDHINFDLEAGYTPPAGDKIYFGGEPTEPPEPQPEPIPLKPYMGKNIPWGAGLARDRRSGAGWSNQRRFLSRSFGLVAGKSRGQDMVQALPWGTTITRDRLKETGWQILREVCCGTSSFYIALFGKDTCRSMPWDSLKPLKVISALAYLAPPPQDLRCSLLFADGFTRLDDAFALPYIPILPVKDASHRTLWGDAYYAAVCVQEYEPPASDSISFDLDEPISLVGDGDHIDFVFDSNSYDERCSQREPSGWRDANTFVPPPTLPTGLSLRTYIMMSSAQLNRKPDDLPIPVKSLSLSLDWDSVHWSLSATVIGGDVRTLSPTKDGPIEVEAMINGTTWACVVDDWSRDQSFGAEGRSIRGRSRSAILGTPWAPRKTEVEDGARTALQLMEAELENSGWTISSTLVDWLLPADTLQKSGATALDTIKRIATAAGGFVRPDTKNKILHIQPKYKVAPWKAKRSDADMVLPASMVVRGNAAWDGREDADAVHIVGGISVAATRAGTAGGTIAPDVTEPLITEVDAARARAIHELGRCGRWQKHSFSLPVFEDAVPGLILPGQIIAVDDDTTWLGFISSVSIKADWGSAGLVVRQEIAVEVYVGD</sequence>
<name>Q6AMU9_DESPS</name>
<evidence type="ECO:0000313" key="2">
    <source>
        <dbReference type="Proteomes" id="UP000000602"/>
    </source>
</evidence>
<keyword evidence="2" id="KW-1185">Reference proteome</keyword>
<dbReference type="KEGG" id="dps:DP1596"/>
<gene>
    <name evidence="1" type="ordered locus">DP1596</name>
</gene>
<organism evidence="1 2">
    <name type="scientific">Desulfotalea psychrophila (strain LSv54 / DSM 12343)</name>
    <dbReference type="NCBI Taxonomy" id="177439"/>
    <lineage>
        <taxon>Bacteria</taxon>
        <taxon>Pseudomonadati</taxon>
        <taxon>Thermodesulfobacteriota</taxon>
        <taxon>Desulfobulbia</taxon>
        <taxon>Desulfobulbales</taxon>
        <taxon>Desulfocapsaceae</taxon>
        <taxon>Desulfotalea</taxon>
    </lineage>
</organism>
<protein>
    <submittedName>
        <fullName evidence="1">Uncharacterized protein</fullName>
    </submittedName>
</protein>
<dbReference type="HOGENOM" id="CLU_433964_0_0_7"/>
<dbReference type="Proteomes" id="UP000000602">
    <property type="component" value="Chromosome"/>
</dbReference>
<accession>Q6AMU9</accession>
<dbReference type="EMBL" id="CR522870">
    <property type="protein sequence ID" value="CAG36325.1"/>
    <property type="molecule type" value="Genomic_DNA"/>
</dbReference>
<dbReference type="STRING" id="177439.DP1596"/>
<evidence type="ECO:0000313" key="1">
    <source>
        <dbReference type="EMBL" id="CAG36325.1"/>
    </source>
</evidence>
<proteinExistence type="predicted"/>
<dbReference type="RefSeq" id="WP_011188837.1">
    <property type="nucleotide sequence ID" value="NC_006138.1"/>
</dbReference>
<dbReference type="eggNOG" id="ENOG502Z7PU">
    <property type="taxonomic scope" value="Bacteria"/>
</dbReference>
<reference evidence="2" key="1">
    <citation type="journal article" date="2004" name="Environ. Microbiol.">
        <title>The genome of Desulfotalea psychrophila, a sulfate-reducing bacterium from permanently cold Arctic sediments.</title>
        <authorList>
            <person name="Rabus R."/>
            <person name="Ruepp A."/>
            <person name="Frickey T."/>
            <person name="Rattei T."/>
            <person name="Fartmann B."/>
            <person name="Stark M."/>
            <person name="Bauer M."/>
            <person name="Zibat A."/>
            <person name="Lombardot T."/>
            <person name="Becker I."/>
            <person name="Amann J."/>
            <person name="Gellner K."/>
            <person name="Teeling H."/>
            <person name="Leuschner W.D."/>
            <person name="Gloeckner F.-O."/>
            <person name="Lupas A.N."/>
            <person name="Amann R."/>
            <person name="Klenk H.-P."/>
        </authorList>
    </citation>
    <scope>NUCLEOTIDE SEQUENCE [LARGE SCALE GENOMIC DNA]</scope>
    <source>
        <strain evidence="2">DSM 12343 / LSv54</strain>
    </source>
</reference>
<dbReference type="AlphaFoldDB" id="Q6AMU9"/>